<dbReference type="GO" id="GO:0005886">
    <property type="term" value="C:plasma membrane"/>
    <property type="evidence" value="ECO:0007669"/>
    <property type="project" value="TreeGrafter"/>
</dbReference>
<dbReference type="Pfam" id="PF00858">
    <property type="entry name" value="ASC"/>
    <property type="match status" value="1"/>
</dbReference>
<evidence type="ECO:0000256" key="1">
    <source>
        <dbReference type="ARBA" id="ARBA00004141"/>
    </source>
</evidence>
<evidence type="ECO:0000256" key="10">
    <source>
        <dbReference type="ARBA" id="ARBA00023201"/>
    </source>
</evidence>
<evidence type="ECO:0000256" key="7">
    <source>
        <dbReference type="ARBA" id="ARBA00023053"/>
    </source>
</evidence>
<organism evidence="13 14">
    <name type="scientific">Strigamia maritima</name>
    <name type="common">European centipede</name>
    <name type="synonym">Geophilus maritimus</name>
    <dbReference type="NCBI Taxonomy" id="126957"/>
    <lineage>
        <taxon>Eukaryota</taxon>
        <taxon>Metazoa</taxon>
        <taxon>Ecdysozoa</taxon>
        <taxon>Arthropoda</taxon>
        <taxon>Myriapoda</taxon>
        <taxon>Chilopoda</taxon>
        <taxon>Pleurostigmophora</taxon>
        <taxon>Geophilomorpha</taxon>
        <taxon>Linotaeniidae</taxon>
        <taxon>Strigamia</taxon>
    </lineage>
</organism>
<evidence type="ECO:0000256" key="9">
    <source>
        <dbReference type="ARBA" id="ARBA00023136"/>
    </source>
</evidence>
<keyword evidence="11 12" id="KW-0407">Ion channel</keyword>
<sequence>MVFALTTTNGSKDRIIPGSDLAATSGIRGVGEAKGHKDQTVGFEQTNIYLAPKLVESKQIKHYRNMFTLLYIQLAEHRVNTLACLSYLLFEVKIMNGQSKIRIYYIVRPNKKRVIRMRPKYRFGLRKMKKPLNVGFHTFRLFLLLLSVGVCVWQVSVCLDRFLQEPISTIVLMQNDFHNYTFPTMVACPNQFIKINLPYKMVFSNISRLDYKLWKENDVKDAFIGTRVKLKCQLKGENLQQSGHCQEAINDCKEISEFGTPIDTVQGHCSKFINSNVYRFTGTDYGQTWLLFPRMQKNSSGQISLSPRIVYKYNLQHEKLTLLPVNFIIFTVTENLNAYRNPCWPEDDVINCMNSCMDNLLLQTNITCTMPFHINDEQTIPICPTIREMFNFLDNHLNKAYLKRDTCKCRRPCKSAIYSTVIKSLTDSKNKEKYAMVMIGIPKITVVEYFSFPFSSLAAEILSNVGFFLGISMISILDFTLQMSKVLPSTMQKIKRSVSAVARG</sequence>
<dbReference type="PANTHER" id="PTHR11690:SF300">
    <property type="entry name" value="PICKPOCKET PROTEIN 19"/>
    <property type="match status" value="1"/>
</dbReference>
<reference evidence="13" key="2">
    <citation type="submission" date="2015-02" db="UniProtKB">
        <authorList>
            <consortium name="EnsemblMetazoa"/>
        </authorList>
    </citation>
    <scope>IDENTIFICATION</scope>
</reference>
<dbReference type="Proteomes" id="UP000014500">
    <property type="component" value="Unassembled WGS sequence"/>
</dbReference>
<dbReference type="HOGENOM" id="CLU_541128_0_0_1"/>
<accession>T1IYR0</accession>
<evidence type="ECO:0000313" key="14">
    <source>
        <dbReference type="Proteomes" id="UP000014500"/>
    </source>
</evidence>
<dbReference type="EnsemblMetazoa" id="SMAR006377-RA">
    <property type="protein sequence ID" value="SMAR006377-PA"/>
    <property type="gene ID" value="SMAR006377"/>
</dbReference>
<evidence type="ECO:0000256" key="3">
    <source>
        <dbReference type="ARBA" id="ARBA00022448"/>
    </source>
</evidence>
<proteinExistence type="inferred from homology"/>
<keyword evidence="14" id="KW-1185">Reference proteome</keyword>
<dbReference type="GO" id="GO:0015280">
    <property type="term" value="F:ligand-gated sodium channel activity"/>
    <property type="evidence" value="ECO:0007669"/>
    <property type="project" value="TreeGrafter"/>
</dbReference>
<keyword evidence="3 12" id="KW-0813">Transport</keyword>
<comment type="similarity">
    <text evidence="2 12">Belongs to the amiloride-sensitive sodium channel (TC 1.A.6) family.</text>
</comment>
<dbReference type="InterPro" id="IPR001873">
    <property type="entry name" value="ENaC"/>
</dbReference>
<reference evidence="14" key="1">
    <citation type="submission" date="2011-05" db="EMBL/GenBank/DDBJ databases">
        <authorList>
            <person name="Richards S.R."/>
            <person name="Qu J."/>
            <person name="Jiang H."/>
            <person name="Jhangiani S.N."/>
            <person name="Agravi P."/>
            <person name="Goodspeed R."/>
            <person name="Gross S."/>
            <person name="Mandapat C."/>
            <person name="Jackson L."/>
            <person name="Mathew T."/>
            <person name="Pu L."/>
            <person name="Thornton R."/>
            <person name="Saada N."/>
            <person name="Wilczek-Boney K.B."/>
            <person name="Lee S."/>
            <person name="Kovar C."/>
            <person name="Wu Y."/>
            <person name="Scherer S.E."/>
            <person name="Worley K.C."/>
            <person name="Muzny D.M."/>
            <person name="Gibbs R."/>
        </authorList>
    </citation>
    <scope>NUCLEOTIDE SEQUENCE</scope>
    <source>
        <strain evidence="14">Brora</strain>
    </source>
</reference>
<keyword evidence="5 12" id="KW-0812">Transmembrane</keyword>
<keyword evidence="9" id="KW-0472">Membrane</keyword>
<dbReference type="PANTHER" id="PTHR11690">
    <property type="entry name" value="AMILORIDE-SENSITIVE SODIUM CHANNEL-RELATED"/>
    <property type="match status" value="1"/>
</dbReference>
<keyword evidence="7" id="KW-0915">Sodium</keyword>
<keyword evidence="4 12" id="KW-0894">Sodium channel</keyword>
<comment type="subcellular location">
    <subcellularLocation>
        <location evidence="1">Membrane</location>
        <topology evidence="1">Multi-pass membrane protein</topology>
    </subcellularLocation>
</comment>
<dbReference type="EMBL" id="JH431694">
    <property type="status" value="NOT_ANNOTATED_CDS"/>
    <property type="molecule type" value="Genomic_DNA"/>
</dbReference>
<keyword evidence="6" id="KW-1133">Transmembrane helix</keyword>
<evidence type="ECO:0000256" key="2">
    <source>
        <dbReference type="ARBA" id="ARBA00007193"/>
    </source>
</evidence>
<evidence type="ECO:0000256" key="6">
    <source>
        <dbReference type="ARBA" id="ARBA00022989"/>
    </source>
</evidence>
<evidence type="ECO:0000256" key="4">
    <source>
        <dbReference type="ARBA" id="ARBA00022461"/>
    </source>
</evidence>
<protein>
    <submittedName>
        <fullName evidence="13">Uncharacterized protein</fullName>
    </submittedName>
</protein>
<evidence type="ECO:0000256" key="5">
    <source>
        <dbReference type="ARBA" id="ARBA00022692"/>
    </source>
</evidence>
<evidence type="ECO:0000256" key="11">
    <source>
        <dbReference type="ARBA" id="ARBA00023303"/>
    </source>
</evidence>
<keyword evidence="8 12" id="KW-0406">Ion transport</keyword>
<evidence type="ECO:0000256" key="8">
    <source>
        <dbReference type="ARBA" id="ARBA00023065"/>
    </source>
</evidence>
<evidence type="ECO:0000313" key="13">
    <source>
        <dbReference type="EnsemblMetazoa" id="SMAR006377-PA"/>
    </source>
</evidence>
<dbReference type="AlphaFoldDB" id="T1IYR0"/>
<name>T1IYR0_STRMM</name>
<keyword evidence="10 12" id="KW-0739">Sodium transport</keyword>
<dbReference type="PhylomeDB" id="T1IYR0"/>
<evidence type="ECO:0000256" key="12">
    <source>
        <dbReference type="RuleBase" id="RU000679"/>
    </source>
</evidence>